<evidence type="ECO:0000256" key="2">
    <source>
        <dbReference type="ARBA" id="ARBA00022741"/>
    </source>
</evidence>
<dbReference type="AlphaFoldDB" id="A0AAW1WUB3"/>
<evidence type="ECO:0000313" key="7">
    <source>
        <dbReference type="Proteomes" id="UP001457282"/>
    </source>
</evidence>
<dbReference type="PANTHER" id="PTHR19338">
    <property type="entry name" value="TRANSLOCASE OF INNER MITOCHONDRIAL MEMBRANE 13 HOMOLOG"/>
    <property type="match status" value="1"/>
</dbReference>
<proteinExistence type="predicted"/>
<keyword evidence="3" id="KW-0611">Plant defense</keyword>
<keyword evidence="2" id="KW-0547">Nucleotide-binding</keyword>
<comment type="caution">
    <text evidence="6">The sequence shown here is derived from an EMBL/GenBank/DDBJ whole genome shotgun (WGS) entry which is preliminary data.</text>
</comment>
<reference evidence="6 7" key="1">
    <citation type="journal article" date="2023" name="G3 (Bethesda)">
        <title>A chromosome-length genome assembly and annotation of blackberry (Rubus argutus, cv. 'Hillquist').</title>
        <authorList>
            <person name="Bruna T."/>
            <person name="Aryal R."/>
            <person name="Dudchenko O."/>
            <person name="Sargent D.J."/>
            <person name="Mead D."/>
            <person name="Buti M."/>
            <person name="Cavallini A."/>
            <person name="Hytonen T."/>
            <person name="Andres J."/>
            <person name="Pham M."/>
            <person name="Weisz D."/>
            <person name="Mascagni F."/>
            <person name="Usai G."/>
            <person name="Natali L."/>
            <person name="Bassil N."/>
            <person name="Fernandez G.E."/>
            <person name="Lomsadze A."/>
            <person name="Armour M."/>
            <person name="Olukolu B."/>
            <person name="Poorten T."/>
            <person name="Britton C."/>
            <person name="Davik J."/>
            <person name="Ashrafi H."/>
            <person name="Aiden E.L."/>
            <person name="Borodovsky M."/>
            <person name="Worthington M."/>
        </authorList>
    </citation>
    <scope>NUCLEOTIDE SEQUENCE [LARGE SCALE GENOMIC DNA]</scope>
    <source>
        <strain evidence="6">PI 553951</strain>
    </source>
</reference>
<dbReference type="InterPro" id="IPR027417">
    <property type="entry name" value="P-loop_NTPase"/>
</dbReference>
<accession>A0AAW1WUB3</accession>
<evidence type="ECO:0000313" key="6">
    <source>
        <dbReference type="EMBL" id="KAK9928141.1"/>
    </source>
</evidence>
<evidence type="ECO:0000256" key="3">
    <source>
        <dbReference type="ARBA" id="ARBA00022821"/>
    </source>
</evidence>
<dbReference type="Pfam" id="PF18052">
    <property type="entry name" value="Rx_N"/>
    <property type="match status" value="1"/>
</dbReference>
<feature type="domain" description="NB-ARC" evidence="4">
    <location>
        <begin position="171"/>
        <end position="218"/>
    </location>
</feature>
<evidence type="ECO:0000259" key="5">
    <source>
        <dbReference type="Pfam" id="PF18052"/>
    </source>
</evidence>
<dbReference type="Gene3D" id="1.20.5.4130">
    <property type="match status" value="1"/>
</dbReference>
<dbReference type="Proteomes" id="UP001457282">
    <property type="component" value="Unassembled WGS sequence"/>
</dbReference>
<protein>
    <submittedName>
        <fullName evidence="6">Uncharacterized protein</fullName>
    </submittedName>
</protein>
<dbReference type="InterPro" id="IPR002182">
    <property type="entry name" value="NB-ARC"/>
</dbReference>
<keyword evidence="1" id="KW-0677">Repeat</keyword>
<sequence length="229" mass="25681">MAESAVTFLINKISPFFANGVQLLRGVREELLYLNGELEHVRAFLKNADALEESDEELKVWVKQVRDVAHDAEDAIDEFTLLQTCNNHGHQLYFALHMLSVKNLKAHYRVASELQSINSRIKEIFAVHKRLLPKLNAAANSSIFTSSGSTWHDRRDDALLLDSTDVVGIDKPKNILVNWLVKGGSGREVVSVTGMGGMGKTTLVKKVYDDVEVKKQFQTPCLDHSFSIF</sequence>
<dbReference type="PANTHER" id="PTHR19338:SF32">
    <property type="entry name" value="OS06G0287500 PROTEIN"/>
    <property type="match status" value="1"/>
</dbReference>
<name>A0AAW1WUB3_RUBAR</name>
<dbReference type="SUPFAM" id="SSF52540">
    <property type="entry name" value="P-loop containing nucleoside triphosphate hydrolases"/>
    <property type="match status" value="1"/>
</dbReference>
<organism evidence="6 7">
    <name type="scientific">Rubus argutus</name>
    <name type="common">Southern blackberry</name>
    <dbReference type="NCBI Taxonomy" id="59490"/>
    <lineage>
        <taxon>Eukaryota</taxon>
        <taxon>Viridiplantae</taxon>
        <taxon>Streptophyta</taxon>
        <taxon>Embryophyta</taxon>
        <taxon>Tracheophyta</taxon>
        <taxon>Spermatophyta</taxon>
        <taxon>Magnoliopsida</taxon>
        <taxon>eudicotyledons</taxon>
        <taxon>Gunneridae</taxon>
        <taxon>Pentapetalae</taxon>
        <taxon>rosids</taxon>
        <taxon>fabids</taxon>
        <taxon>Rosales</taxon>
        <taxon>Rosaceae</taxon>
        <taxon>Rosoideae</taxon>
        <taxon>Rosoideae incertae sedis</taxon>
        <taxon>Rubus</taxon>
    </lineage>
</organism>
<dbReference type="GO" id="GO:0006952">
    <property type="term" value="P:defense response"/>
    <property type="evidence" value="ECO:0007669"/>
    <property type="project" value="UniProtKB-KW"/>
</dbReference>
<dbReference type="GO" id="GO:0043531">
    <property type="term" value="F:ADP binding"/>
    <property type="evidence" value="ECO:0007669"/>
    <property type="project" value="InterPro"/>
</dbReference>
<keyword evidence="7" id="KW-1185">Reference proteome</keyword>
<gene>
    <name evidence="6" type="ORF">M0R45_025290</name>
</gene>
<evidence type="ECO:0000256" key="1">
    <source>
        <dbReference type="ARBA" id="ARBA00022737"/>
    </source>
</evidence>
<dbReference type="InterPro" id="IPR038005">
    <property type="entry name" value="RX-like_CC"/>
</dbReference>
<dbReference type="EMBL" id="JBEDUW010000005">
    <property type="protein sequence ID" value="KAK9928141.1"/>
    <property type="molecule type" value="Genomic_DNA"/>
</dbReference>
<dbReference type="InterPro" id="IPR041118">
    <property type="entry name" value="Rx_N"/>
</dbReference>
<dbReference type="Pfam" id="PF00931">
    <property type="entry name" value="NB-ARC"/>
    <property type="match status" value="1"/>
</dbReference>
<feature type="domain" description="Disease resistance N-terminal" evidence="5">
    <location>
        <begin position="5"/>
        <end position="87"/>
    </location>
</feature>
<dbReference type="Gene3D" id="3.40.50.300">
    <property type="entry name" value="P-loop containing nucleotide triphosphate hydrolases"/>
    <property type="match status" value="1"/>
</dbReference>
<evidence type="ECO:0000259" key="4">
    <source>
        <dbReference type="Pfam" id="PF00931"/>
    </source>
</evidence>
<dbReference type="CDD" id="cd14798">
    <property type="entry name" value="RX-CC_like"/>
    <property type="match status" value="1"/>
</dbReference>